<dbReference type="Pfam" id="PF13411">
    <property type="entry name" value="MerR_1"/>
    <property type="match status" value="1"/>
</dbReference>
<feature type="domain" description="HTH merR-type" evidence="5">
    <location>
        <begin position="1"/>
        <end position="71"/>
    </location>
</feature>
<dbReference type="InterPro" id="IPR000551">
    <property type="entry name" value="MerR-type_HTH_dom"/>
</dbReference>
<evidence type="ECO:0000256" key="4">
    <source>
        <dbReference type="ARBA" id="ARBA00023163"/>
    </source>
</evidence>
<keyword evidence="1" id="KW-0805">Transcription regulation</keyword>
<dbReference type="GO" id="GO:0003677">
    <property type="term" value="F:DNA binding"/>
    <property type="evidence" value="ECO:0007669"/>
    <property type="project" value="UniProtKB-KW"/>
</dbReference>
<dbReference type="PROSITE" id="PS50937">
    <property type="entry name" value="HTH_MERR_2"/>
    <property type="match status" value="1"/>
</dbReference>
<name>A0ABT9TV65_PAEHA</name>
<dbReference type="EMBL" id="JAUSSU010000002">
    <property type="protein sequence ID" value="MDQ0111260.1"/>
    <property type="molecule type" value="Genomic_DNA"/>
</dbReference>
<dbReference type="InterPro" id="IPR047057">
    <property type="entry name" value="MerR_fam"/>
</dbReference>
<evidence type="ECO:0000256" key="1">
    <source>
        <dbReference type="ARBA" id="ARBA00023015"/>
    </source>
</evidence>
<dbReference type="PANTHER" id="PTHR30204">
    <property type="entry name" value="REDOX-CYCLING DRUG-SENSING TRANSCRIPTIONAL ACTIVATOR SOXR"/>
    <property type="match status" value="1"/>
</dbReference>
<dbReference type="Pfam" id="PF07739">
    <property type="entry name" value="TipAS"/>
    <property type="match status" value="1"/>
</dbReference>
<evidence type="ECO:0000313" key="6">
    <source>
        <dbReference type="EMBL" id="MDQ0111260.1"/>
    </source>
</evidence>
<keyword evidence="4" id="KW-0804">Transcription</keyword>
<dbReference type="SMART" id="SM00422">
    <property type="entry name" value="HTH_MERR"/>
    <property type="match status" value="1"/>
</dbReference>
<dbReference type="CDD" id="cd01106">
    <property type="entry name" value="HTH_TipAL-Mta"/>
    <property type="match status" value="1"/>
</dbReference>
<comment type="caution">
    <text evidence="6">The sequence shown here is derived from an EMBL/GenBank/DDBJ whole genome shotgun (WGS) entry which is preliminary data.</text>
</comment>
<evidence type="ECO:0000256" key="2">
    <source>
        <dbReference type="ARBA" id="ARBA00023125"/>
    </source>
</evidence>
<keyword evidence="3" id="KW-0010">Activator</keyword>
<keyword evidence="7" id="KW-1185">Reference proteome</keyword>
<reference evidence="6 7" key="1">
    <citation type="submission" date="2023-07" db="EMBL/GenBank/DDBJ databases">
        <title>Sorghum-associated microbial communities from plants grown in Nebraska, USA.</title>
        <authorList>
            <person name="Schachtman D."/>
        </authorList>
    </citation>
    <scope>NUCLEOTIDE SEQUENCE [LARGE SCALE GENOMIC DNA]</scope>
    <source>
        <strain evidence="6 7">CC482</strain>
    </source>
</reference>
<organism evidence="6 7">
    <name type="scientific">Paenibacillus harenae</name>
    <dbReference type="NCBI Taxonomy" id="306543"/>
    <lineage>
        <taxon>Bacteria</taxon>
        <taxon>Bacillati</taxon>
        <taxon>Bacillota</taxon>
        <taxon>Bacilli</taxon>
        <taxon>Bacillales</taxon>
        <taxon>Paenibacillaceae</taxon>
        <taxon>Paenibacillus</taxon>
    </lineage>
</organism>
<dbReference type="PANTHER" id="PTHR30204:SF90">
    <property type="entry name" value="HTH-TYPE TRANSCRIPTIONAL ACTIVATOR MTA"/>
    <property type="match status" value="1"/>
</dbReference>
<keyword evidence="2 6" id="KW-0238">DNA-binding</keyword>
<gene>
    <name evidence="6" type="ORF">J2T15_000693</name>
</gene>
<dbReference type="SUPFAM" id="SSF89082">
    <property type="entry name" value="Antibiotic binding domain of TipA-like multidrug resistance regulators"/>
    <property type="match status" value="1"/>
</dbReference>
<evidence type="ECO:0000259" key="5">
    <source>
        <dbReference type="PROSITE" id="PS50937"/>
    </source>
</evidence>
<dbReference type="PRINTS" id="PR00040">
    <property type="entry name" value="HTHMERR"/>
</dbReference>
<dbReference type="Gene3D" id="1.10.1660.10">
    <property type="match status" value="1"/>
</dbReference>
<evidence type="ECO:0000256" key="3">
    <source>
        <dbReference type="ARBA" id="ARBA00023159"/>
    </source>
</evidence>
<dbReference type="Gene3D" id="1.10.490.50">
    <property type="entry name" value="Antibiotic binding domain of TipA-like multidrug resistance regulators"/>
    <property type="match status" value="1"/>
</dbReference>
<dbReference type="RefSeq" id="WP_307201096.1">
    <property type="nucleotide sequence ID" value="NZ_JAUSSU010000002.1"/>
</dbReference>
<evidence type="ECO:0000313" key="7">
    <source>
        <dbReference type="Proteomes" id="UP001229346"/>
    </source>
</evidence>
<proteinExistence type="predicted"/>
<protein>
    <submittedName>
        <fullName evidence="6">DNA-binding transcriptional MerR regulator</fullName>
    </submittedName>
</protein>
<accession>A0ABT9TV65</accession>
<dbReference type="InterPro" id="IPR036244">
    <property type="entry name" value="TipA-like_antibiotic-bd"/>
</dbReference>
<dbReference type="Proteomes" id="UP001229346">
    <property type="component" value="Unassembled WGS sequence"/>
</dbReference>
<dbReference type="InterPro" id="IPR009061">
    <property type="entry name" value="DNA-bd_dom_put_sf"/>
</dbReference>
<sequence>MEYTVQKLGQLAGISTRTLRYYDEIDLLKPARINSSGYRIYGNKEVDRLQQILFYRELGVSLESIKEMMTSPAFNAESALKEHRKQLMEKREHLNRLIETVDLTLAQKEGKITMTDKQKFEAFKQKLVDDNEKHYGEEIRSKYGDEQVNRSNQKVKGMTEQQHAELEQLAADIHTTLAAAFATGDPAGELAQQAVDMHRRWLTFYWDQYSKEAHAGVAQMYVDDERFTAYYDKEQPGMAAFLRDAVFIYTGTEKIE</sequence>
<dbReference type="InterPro" id="IPR012925">
    <property type="entry name" value="TipAS_dom"/>
</dbReference>
<dbReference type="SUPFAM" id="SSF46955">
    <property type="entry name" value="Putative DNA-binding domain"/>
    <property type="match status" value="1"/>
</dbReference>